<keyword evidence="4" id="KW-1185">Reference proteome</keyword>
<accession>A0A1M5M2P5</accession>
<dbReference type="SUPFAM" id="SSF51735">
    <property type="entry name" value="NAD(P)-binding Rossmann-fold domains"/>
    <property type="match status" value="1"/>
</dbReference>
<reference evidence="3 4" key="1">
    <citation type="submission" date="2016-11" db="EMBL/GenBank/DDBJ databases">
        <authorList>
            <person name="Jaros S."/>
            <person name="Januszkiewicz K."/>
            <person name="Wedrychowicz H."/>
        </authorList>
    </citation>
    <scope>NUCLEOTIDE SEQUENCE [LARGE SCALE GENOMIC DNA]</scope>
    <source>
        <strain evidence="3 4">CGMCC 1.10190</strain>
    </source>
</reference>
<dbReference type="AlphaFoldDB" id="A0A1M5M2P5"/>
<dbReference type="Proteomes" id="UP000184226">
    <property type="component" value="Unassembled WGS sequence"/>
</dbReference>
<dbReference type="PANTHER" id="PTHR43639">
    <property type="entry name" value="OXIDOREDUCTASE, SHORT-CHAIN DEHYDROGENASE/REDUCTASE FAMILY (AFU_ORTHOLOGUE AFUA_5G02870)"/>
    <property type="match status" value="1"/>
</dbReference>
<name>A0A1M5M2P5_9BURK</name>
<evidence type="ECO:0000256" key="2">
    <source>
        <dbReference type="ARBA" id="ARBA00023002"/>
    </source>
</evidence>
<dbReference type="FunFam" id="3.40.50.720:FF:000173">
    <property type="entry name" value="3-oxoacyl-[acyl-carrier protein] reductase"/>
    <property type="match status" value="1"/>
</dbReference>
<dbReference type="RefSeq" id="WP_073100966.1">
    <property type="nucleotide sequence ID" value="NZ_FQXE01000001.1"/>
</dbReference>
<dbReference type="InterPro" id="IPR020904">
    <property type="entry name" value="Sc_DH/Rdtase_CS"/>
</dbReference>
<dbReference type="PRINTS" id="PR00081">
    <property type="entry name" value="GDHRDH"/>
</dbReference>
<gene>
    <name evidence="3" type="ORF">SAMN04488135_101107</name>
</gene>
<evidence type="ECO:0000256" key="1">
    <source>
        <dbReference type="ARBA" id="ARBA00006484"/>
    </source>
</evidence>
<dbReference type="InterPro" id="IPR036291">
    <property type="entry name" value="NAD(P)-bd_dom_sf"/>
</dbReference>
<evidence type="ECO:0000313" key="3">
    <source>
        <dbReference type="EMBL" id="SHG71189.1"/>
    </source>
</evidence>
<dbReference type="PRINTS" id="PR00080">
    <property type="entry name" value="SDRFAMILY"/>
</dbReference>
<dbReference type="STRING" id="658167.SAMN04488135_101107"/>
<proteinExistence type="inferred from homology"/>
<dbReference type="GO" id="GO:0016491">
    <property type="term" value="F:oxidoreductase activity"/>
    <property type="evidence" value="ECO:0007669"/>
    <property type="project" value="UniProtKB-KW"/>
</dbReference>
<organism evidence="3 4">
    <name type="scientific">Pollutimonas bauzanensis</name>
    <dbReference type="NCBI Taxonomy" id="658167"/>
    <lineage>
        <taxon>Bacteria</taxon>
        <taxon>Pseudomonadati</taxon>
        <taxon>Pseudomonadota</taxon>
        <taxon>Betaproteobacteria</taxon>
        <taxon>Burkholderiales</taxon>
        <taxon>Alcaligenaceae</taxon>
        <taxon>Pollutimonas</taxon>
    </lineage>
</organism>
<dbReference type="OrthoDB" id="7301144at2"/>
<dbReference type="PROSITE" id="PS00061">
    <property type="entry name" value="ADH_SHORT"/>
    <property type="match status" value="1"/>
</dbReference>
<dbReference type="Pfam" id="PF13561">
    <property type="entry name" value="adh_short_C2"/>
    <property type="match status" value="1"/>
</dbReference>
<dbReference type="EMBL" id="FQXE01000001">
    <property type="protein sequence ID" value="SHG71189.1"/>
    <property type="molecule type" value="Genomic_DNA"/>
</dbReference>
<dbReference type="PANTHER" id="PTHR43639:SF1">
    <property type="entry name" value="SHORT-CHAIN DEHYDROGENASE_REDUCTASE FAMILY PROTEIN"/>
    <property type="match status" value="1"/>
</dbReference>
<dbReference type="Gene3D" id="3.40.50.720">
    <property type="entry name" value="NAD(P)-binding Rossmann-like Domain"/>
    <property type="match status" value="1"/>
</dbReference>
<sequence>MDFKNKVVLVTGASRGIGAAIAQAFAREGALVAVNYLSNADAAAQVVARCAELGGDAWALRADVMQAAAVDGMVAQVLQEAGRIDVVVNNALRPYRFDPDQRRRFQELDWPAYREQFDGAVQSACNVCRAVLPHMRQRASGSIVNIASDLAEHPIVPYHDYATAKAALVGFSRHLAAEMGPSGIRVNCVAPGLVWPTDASRGTRESLRQQLAAQTPLRRIATPEDVTGPVLFLASDWSGFMTGQVLYVDGGLVMR</sequence>
<dbReference type="InterPro" id="IPR002347">
    <property type="entry name" value="SDR_fam"/>
</dbReference>
<keyword evidence="2" id="KW-0560">Oxidoreductase</keyword>
<evidence type="ECO:0000313" key="4">
    <source>
        <dbReference type="Proteomes" id="UP000184226"/>
    </source>
</evidence>
<comment type="similarity">
    <text evidence="1">Belongs to the short-chain dehydrogenases/reductases (SDR) family.</text>
</comment>
<protein>
    <submittedName>
        <fullName evidence="3">3-oxoacyl-[acyl-carrier protein] reductase</fullName>
    </submittedName>
</protein>